<dbReference type="PANTHER" id="PTHR43163:SF6">
    <property type="entry name" value="DIPEPTIDE TRANSPORT SYSTEM PERMEASE PROTEIN DPPB-RELATED"/>
    <property type="match status" value="1"/>
</dbReference>
<dbReference type="Gene3D" id="1.10.3720.10">
    <property type="entry name" value="MetI-like"/>
    <property type="match status" value="1"/>
</dbReference>
<evidence type="ECO:0000256" key="3">
    <source>
        <dbReference type="ARBA" id="ARBA00022475"/>
    </source>
</evidence>
<organism evidence="9 10">
    <name type="scientific">Cupriavidus oxalaticus</name>
    <dbReference type="NCBI Taxonomy" id="96344"/>
    <lineage>
        <taxon>Bacteria</taxon>
        <taxon>Pseudomonadati</taxon>
        <taxon>Pseudomonadota</taxon>
        <taxon>Betaproteobacteria</taxon>
        <taxon>Burkholderiales</taxon>
        <taxon>Burkholderiaceae</taxon>
        <taxon>Cupriavidus</taxon>
    </lineage>
</organism>
<comment type="subcellular location">
    <subcellularLocation>
        <location evidence="1 7">Cell membrane</location>
        <topology evidence="1 7">Multi-pass membrane protein</topology>
    </subcellularLocation>
</comment>
<dbReference type="InterPro" id="IPR045621">
    <property type="entry name" value="BPD_transp_1_N"/>
</dbReference>
<keyword evidence="5 7" id="KW-1133">Transmembrane helix</keyword>
<dbReference type="CDD" id="cd06261">
    <property type="entry name" value="TM_PBP2"/>
    <property type="match status" value="1"/>
</dbReference>
<evidence type="ECO:0000256" key="6">
    <source>
        <dbReference type="ARBA" id="ARBA00023136"/>
    </source>
</evidence>
<feature type="domain" description="ABC transmembrane type-1" evidence="8">
    <location>
        <begin position="94"/>
        <end position="291"/>
    </location>
</feature>
<dbReference type="GO" id="GO:0005886">
    <property type="term" value="C:plasma membrane"/>
    <property type="evidence" value="ECO:0007669"/>
    <property type="project" value="UniProtKB-SubCell"/>
</dbReference>
<sequence>MLRFVTQKILLAIAVALTASIVTFALLNFAVDPAAAIVGDTDDPALIAQVRSDLGLDRPASERYVTWVGGLLKGDLGVSYVMKQPVMEIILEHAPVTIRLALSGMLVTLLIGLPLGIAAALRPGSWIDRTALSVAAAIQAAPNFWVGLLFILFFAVHLGLLPVSGDDSWQSYIMPAVILGKGAVPNVMRLTRSGLMEVLSADFIRTARAKGFFGWSLLRRHALRNAILPVVSVLAIELGNKLGGSVVTEVVFAMNGLGRLALNSVLTGDIPTLQMLVLVFAVMFVLMTFLSDVLNAWLDPRIKHSVLNNAA</sequence>
<dbReference type="InterPro" id="IPR000515">
    <property type="entry name" value="MetI-like"/>
</dbReference>
<dbReference type="Proteomes" id="UP000325743">
    <property type="component" value="Chromosome 1"/>
</dbReference>
<evidence type="ECO:0000256" key="5">
    <source>
        <dbReference type="ARBA" id="ARBA00022989"/>
    </source>
</evidence>
<keyword evidence="6 7" id="KW-0472">Membrane</keyword>
<dbReference type="PANTHER" id="PTHR43163">
    <property type="entry name" value="DIPEPTIDE TRANSPORT SYSTEM PERMEASE PROTEIN DPPB-RELATED"/>
    <property type="match status" value="1"/>
</dbReference>
<keyword evidence="3" id="KW-1003">Cell membrane</keyword>
<evidence type="ECO:0000256" key="2">
    <source>
        <dbReference type="ARBA" id="ARBA00022448"/>
    </source>
</evidence>
<proteinExistence type="inferred from homology"/>
<feature type="transmembrane region" description="Helical" evidence="7">
    <location>
        <begin position="142"/>
        <end position="163"/>
    </location>
</feature>
<dbReference type="EMBL" id="CP032518">
    <property type="protein sequence ID" value="QEZ44353.1"/>
    <property type="molecule type" value="Genomic_DNA"/>
</dbReference>
<evidence type="ECO:0000259" key="8">
    <source>
        <dbReference type="PROSITE" id="PS50928"/>
    </source>
</evidence>
<evidence type="ECO:0000313" key="10">
    <source>
        <dbReference type="Proteomes" id="UP000325743"/>
    </source>
</evidence>
<evidence type="ECO:0000256" key="7">
    <source>
        <dbReference type="RuleBase" id="RU363032"/>
    </source>
</evidence>
<feature type="transmembrane region" description="Helical" evidence="7">
    <location>
        <begin position="273"/>
        <end position="298"/>
    </location>
</feature>
<gene>
    <name evidence="9" type="ORF">D2917_09010</name>
</gene>
<keyword evidence="4 7" id="KW-0812">Transmembrane</keyword>
<dbReference type="InterPro" id="IPR035906">
    <property type="entry name" value="MetI-like_sf"/>
</dbReference>
<name>A0A5P3VG14_9BURK</name>
<dbReference type="GO" id="GO:0055085">
    <property type="term" value="P:transmembrane transport"/>
    <property type="evidence" value="ECO:0007669"/>
    <property type="project" value="InterPro"/>
</dbReference>
<evidence type="ECO:0000256" key="1">
    <source>
        <dbReference type="ARBA" id="ARBA00004651"/>
    </source>
</evidence>
<evidence type="ECO:0000313" key="9">
    <source>
        <dbReference type="EMBL" id="QEZ44353.1"/>
    </source>
</evidence>
<protein>
    <submittedName>
        <fullName evidence="9">ABC transporter permease</fullName>
    </submittedName>
</protein>
<comment type="similarity">
    <text evidence="7">Belongs to the binding-protein-dependent transport system permease family.</text>
</comment>
<dbReference type="Pfam" id="PF19300">
    <property type="entry name" value="BPD_transp_1_N"/>
    <property type="match status" value="1"/>
</dbReference>
<feature type="transmembrane region" description="Helical" evidence="7">
    <location>
        <begin position="100"/>
        <end position="121"/>
    </location>
</feature>
<dbReference type="Pfam" id="PF00528">
    <property type="entry name" value="BPD_transp_1"/>
    <property type="match status" value="1"/>
</dbReference>
<evidence type="ECO:0000256" key="4">
    <source>
        <dbReference type="ARBA" id="ARBA00022692"/>
    </source>
</evidence>
<keyword evidence="2 7" id="KW-0813">Transport</keyword>
<dbReference type="PROSITE" id="PS50928">
    <property type="entry name" value="ABC_TM1"/>
    <property type="match status" value="1"/>
</dbReference>
<dbReference type="SUPFAM" id="SSF161098">
    <property type="entry name" value="MetI-like"/>
    <property type="match status" value="1"/>
</dbReference>
<accession>A0A5P3VG14</accession>
<reference evidence="9 10" key="1">
    <citation type="submission" date="2018-09" db="EMBL/GenBank/DDBJ databases">
        <title>Complete genome sequence of Cupriavidus oxalaticus T2, a bacterium capable of phenol tolerance and degradation.</title>
        <authorList>
            <person name="Yan J."/>
        </authorList>
    </citation>
    <scope>NUCLEOTIDE SEQUENCE [LARGE SCALE GENOMIC DNA]</scope>
    <source>
        <strain evidence="9 10">T2</strain>
    </source>
</reference>
<dbReference type="AlphaFoldDB" id="A0A5P3VG14"/>